<gene>
    <name evidence="2" type="ORF">ENT82_06430</name>
</gene>
<dbReference type="EMBL" id="DTAD01000072">
    <property type="protein sequence ID" value="HGN90742.1"/>
    <property type="molecule type" value="Genomic_DNA"/>
</dbReference>
<feature type="transmembrane region" description="Helical" evidence="1">
    <location>
        <begin position="47"/>
        <end position="67"/>
    </location>
</feature>
<feature type="transmembrane region" description="Helical" evidence="1">
    <location>
        <begin position="12"/>
        <end position="35"/>
    </location>
</feature>
<comment type="caution">
    <text evidence="2">The sequence shown here is derived from an EMBL/GenBank/DDBJ whole genome shotgun (WGS) entry which is preliminary data.</text>
</comment>
<evidence type="ECO:0000313" key="2">
    <source>
        <dbReference type="EMBL" id="HGN90742.1"/>
    </source>
</evidence>
<protein>
    <submittedName>
        <fullName evidence="2">Uncharacterized protein</fullName>
    </submittedName>
</protein>
<organism evidence="2">
    <name type="scientific">Caldiarchaeum subterraneum</name>
    <dbReference type="NCBI Taxonomy" id="311458"/>
    <lineage>
        <taxon>Archaea</taxon>
        <taxon>Nitrososphaerota</taxon>
        <taxon>Candidatus Caldarchaeales</taxon>
        <taxon>Candidatus Caldarchaeaceae</taxon>
        <taxon>Candidatus Caldarchaeum</taxon>
    </lineage>
</organism>
<sequence>MSIVKLIHRPWYVMLAPFYVWLAASITVGLLIYVFLPTPSMLVLHPVLYMLLTPLYIPALVLFSGLIGELSTRRLRRWVNAWLYPVGPHSFYRVRPYKLLMEDGRVVGFTCYRIVRCECCGKQFRFIPVTEDELVFLLHGRFIGRIGRESNDPLLLTRETFAKELELYGIRLKTEYTTLFRRFYSLEYDSSKRTLIFYRPPKELEKMLRIRRAGVQILDKVDRGDENEVIYLIAVKIKLASSLDNSPYFRIMSTCLLGIMKVNGMVWLHQTPHTLLLRLGNHLAWIMGVDERYRVVEADRAGDVWRPPRQPPIRR</sequence>
<proteinExistence type="predicted"/>
<accession>A0A7C4E2C9</accession>
<evidence type="ECO:0000256" key="1">
    <source>
        <dbReference type="SAM" id="Phobius"/>
    </source>
</evidence>
<keyword evidence="1" id="KW-0472">Membrane</keyword>
<keyword evidence="1" id="KW-1133">Transmembrane helix</keyword>
<keyword evidence="1" id="KW-0812">Transmembrane</keyword>
<dbReference type="AlphaFoldDB" id="A0A7C4E2C9"/>
<reference evidence="2" key="1">
    <citation type="journal article" date="2020" name="mSystems">
        <title>Genome- and Community-Level Interaction Insights into Carbon Utilization and Element Cycling Functions of Hydrothermarchaeota in Hydrothermal Sediment.</title>
        <authorList>
            <person name="Zhou Z."/>
            <person name="Liu Y."/>
            <person name="Xu W."/>
            <person name="Pan J."/>
            <person name="Luo Z.H."/>
            <person name="Li M."/>
        </authorList>
    </citation>
    <scope>NUCLEOTIDE SEQUENCE [LARGE SCALE GENOMIC DNA]</scope>
    <source>
        <strain evidence="2">SpSt-613</strain>
    </source>
</reference>
<name>A0A7C4E2C9_CALS0</name>